<reference evidence="1 2" key="1">
    <citation type="journal article" date="2019" name="Nat. Ecol. Evol.">
        <title>Megaphylogeny resolves global patterns of mushroom evolution.</title>
        <authorList>
            <person name="Varga T."/>
            <person name="Krizsan K."/>
            <person name="Foldi C."/>
            <person name="Dima B."/>
            <person name="Sanchez-Garcia M."/>
            <person name="Sanchez-Ramirez S."/>
            <person name="Szollosi G.J."/>
            <person name="Szarkandi J.G."/>
            <person name="Papp V."/>
            <person name="Albert L."/>
            <person name="Andreopoulos W."/>
            <person name="Angelini C."/>
            <person name="Antonin V."/>
            <person name="Barry K.W."/>
            <person name="Bougher N.L."/>
            <person name="Buchanan P."/>
            <person name="Buyck B."/>
            <person name="Bense V."/>
            <person name="Catcheside P."/>
            <person name="Chovatia M."/>
            <person name="Cooper J."/>
            <person name="Damon W."/>
            <person name="Desjardin D."/>
            <person name="Finy P."/>
            <person name="Geml J."/>
            <person name="Haridas S."/>
            <person name="Hughes K."/>
            <person name="Justo A."/>
            <person name="Karasinski D."/>
            <person name="Kautmanova I."/>
            <person name="Kiss B."/>
            <person name="Kocsube S."/>
            <person name="Kotiranta H."/>
            <person name="LaButti K.M."/>
            <person name="Lechner B.E."/>
            <person name="Liimatainen K."/>
            <person name="Lipzen A."/>
            <person name="Lukacs Z."/>
            <person name="Mihaltcheva S."/>
            <person name="Morgado L.N."/>
            <person name="Niskanen T."/>
            <person name="Noordeloos M.E."/>
            <person name="Ohm R.A."/>
            <person name="Ortiz-Santana B."/>
            <person name="Ovrebo C."/>
            <person name="Racz N."/>
            <person name="Riley R."/>
            <person name="Savchenko A."/>
            <person name="Shiryaev A."/>
            <person name="Soop K."/>
            <person name="Spirin V."/>
            <person name="Szebenyi C."/>
            <person name="Tomsovsky M."/>
            <person name="Tulloss R.E."/>
            <person name="Uehling J."/>
            <person name="Grigoriev I.V."/>
            <person name="Vagvolgyi C."/>
            <person name="Papp T."/>
            <person name="Martin F.M."/>
            <person name="Miettinen O."/>
            <person name="Hibbett D.S."/>
            <person name="Nagy L.G."/>
        </authorList>
    </citation>
    <scope>NUCLEOTIDE SEQUENCE [LARGE SCALE GENOMIC DNA]</scope>
    <source>
        <strain evidence="1 2">FP101781</strain>
    </source>
</reference>
<organism evidence="1 2">
    <name type="scientific">Coprinellus micaceus</name>
    <name type="common">Glistening ink-cap mushroom</name>
    <name type="synonym">Coprinus micaceus</name>
    <dbReference type="NCBI Taxonomy" id="71717"/>
    <lineage>
        <taxon>Eukaryota</taxon>
        <taxon>Fungi</taxon>
        <taxon>Dikarya</taxon>
        <taxon>Basidiomycota</taxon>
        <taxon>Agaricomycotina</taxon>
        <taxon>Agaricomycetes</taxon>
        <taxon>Agaricomycetidae</taxon>
        <taxon>Agaricales</taxon>
        <taxon>Agaricineae</taxon>
        <taxon>Psathyrellaceae</taxon>
        <taxon>Coprinellus</taxon>
    </lineage>
</organism>
<feature type="non-terminal residue" evidence="1">
    <location>
        <position position="1"/>
    </location>
</feature>
<dbReference type="OrthoDB" id="3265433at2759"/>
<evidence type="ECO:0000313" key="2">
    <source>
        <dbReference type="Proteomes" id="UP000298030"/>
    </source>
</evidence>
<dbReference type="AlphaFoldDB" id="A0A4Y7TVP0"/>
<dbReference type="Proteomes" id="UP000298030">
    <property type="component" value="Unassembled WGS sequence"/>
</dbReference>
<accession>A0A4Y7TVP0</accession>
<sequence length="355" mass="41205">VKARLIEDENWNGSLKGATNWLQMAIDIQHSQIEIRPLAVAHALSPTDEVTLSLFNKQEVLLKHINAWFTQGGSLFDLDLTELGHSSHGTEEPCICEEDIPCYCPHRDNRRPTPVTLHRAESMTLPLPSTVSPIPEEWKILISREASLRVAHANECLQELHKNIAKKSAMYRSNKDLALGKRDRLRTYAEINAVEKDMRLLVKRYEESRWALERLGLKAKYPHLKPITRSDLKAVMAVYKPNARGQRNEGLSWIWTTALGKDKDRPDYMTEMYRVNWIRGKSRLDRWKEEVIMLKAEMDWFVWYCRSRESKVRSWVDAYDSPGHRVYCFRQADMWSRIASRATLEFGNVGVTVLT</sequence>
<protein>
    <submittedName>
        <fullName evidence="1">Uncharacterized protein</fullName>
    </submittedName>
</protein>
<dbReference type="EMBL" id="QPFP01000004">
    <property type="protein sequence ID" value="TEB37682.1"/>
    <property type="molecule type" value="Genomic_DNA"/>
</dbReference>
<comment type="caution">
    <text evidence="1">The sequence shown here is derived from an EMBL/GenBank/DDBJ whole genome shotgun (WGS) entry which is preliminary data.</text>
</comment>
<evidence type="ECO:0000313" key="1">
    <source>
        <dbReference type="EMBL" id="TEB37682.1"/>
    </source>
</evidence>
<proteinExistence type="predicted"/>
<gene>
    <name evidence="1" type="ORF">FA13DRAFT_1622302</name>
</gene>
<keyword evidence="2" id="KW-1185">Reference proteome</keyword>
<name>A0A4Y7TVP0_COPMI</name>